<gene>
    <name evidence="3" type="ORF">SAMN05216180_0547</name>
</gene>
<dbReference type="STRING" id="474960.SAMN05216180_0547"/>
<organism evidence="3 4">
    <name type="scientific">Hydrogenoanaerobacterium saccharovorans</name>
    <dbReference type="NCBI Taxonomy" id="474960"/>
    <lineage>
        <taxon>Bacteria</taxon>
        <taxon>Bacillati</taxon>
        <taxon>Bacillota</taxon>
        <taxon>Clostridia</taxon>
        <taxon>Eubacteriales</taxon>
        <taxon>Oscillospiraceae</taxon>
        <taxon>Hydrogenoanaerobacterium</taxon>
    </lineage>
</organism>
<protein>
    <submittedName>
        <fullName evidence="3">Predicted amino acid racemase</fullName>
    </submittedName>
</protein>
<dbReference type="Proteomes" id="UP000199158">
    <property type="component" value="Unassembled WGS sequence"/>
</dbReference>
<dbReference type="RefSeq" id="WP_092751388.1">
    <property type="nucleotide sequence ID" value="NZ_FOCG01000001.1"/>
</dbReference>
<dbReference type="AlphaFoldDB" id="A0A1H7ZB35"/>
<dbReference type="InterPro" id="IPR001608">
    <property type="entry name" value="Ala_racemase_N"/>
</dbReference>
<evidence type="ECO:0000313" key="4">
    <source>
        <dbReference type="Proteomes" id="UP000199158"/>
    </source>
</evidence>
<reference evidence="3 4" key="1">
    <citation type="submission" date="2016-10" db="EMBL/GenBank/DDBJ databases">
        <authorList>
            <person name="de Groot N.N."/>
        </authorList>
    </citation>
    <scope>NUCLEOTIDE SEQUENCE [LARGE SCALE GENOMIC DNA]</scope>
    <source>
        <strain evidence="3 4">CGMCC 1.5070</strain>
    </source>
</reference>
<name>A0A1H7ZB35_9FIRM</name>
<evidence type="ECO:0000259" key="1">
    <source>
        <dbReference type="Pfam" id="PF01168"/>
    </source>
</evidence>
<dbReference type="CDD" id="cd06811">
    <property type="entry name" value="PLPDE_III_yhfX_like"/>
    <property type="match status" value="1"/>
</dbReference>
<evidence type="ECO:0000259" key="2">
    <source>
        <dbReference type="Pfam" id="PF21279"/>
    </source>
</evidence>
<dbReference type="Pfam" id="PF01168">
    <property type="entry name" value="Ala_racemase_N"/>
    <property type="match status" value="1"/>
</dbReference>
<dbReference type="InterPro" id="IPR029066">
    <property type="entry name" value="PLP-binding_barrel"/>
</dbReference>
<keyword evidence="4" id="KW-1185">Reference proteome</keyword>
<feature type="domain" description="Alanine racemase N-terminal" evidence="1">
    <location>
        <begin position="34"/>
        <end position="264"/>
    </location>
</feature>
<dbReference type="Gene3D" id="2.40.37.30">
    <property type="match status" value="2"/>
</dbReference>
<dbReference type="InterPro" id="IPR048449">
    <property type="entry name" value="YhfX-like_C"/>
</dbReference>
<dbReference type="OrthoDB" id="3189402at2"/>
<sequence length="386" mass="42376">MFLNTTIEKNRALVEFAFWAQRSGAILPDTYLLDLDTLEENAQLIQHEADAAGVSLYFMLKQIGRIPDVAKRLMEIGYSGAVCVDYREALTMMRAGVPLGHVGHLVQTPRAALEQILASHPQIMTVYSLEKAAEINAVCSKLGYIQPIMLRVLGKQDILYPGQYGGFALENMEATIAHLQTLKNIRIAGVCSFPCLLYNEERQDIVPTPNMQTVREGAAFLKKAGYQNLQLNMPSATCMHSIKLIAQNGGTHAEPGHGLTGTTPYHAVCSADEERPALVYVSEVSHNLGDKAYCYGGGHYRRGHLQHGLVGTSIDDARLMDVTPPTDESIDYHFELSENAHVSHAVVMSFRTQIFVTRSEVAIVSGISKGKPQICGVYSSLGEKLK</sequence>
<dbReference type="Pfam" id="PF21279">
    <property type="entry name" value="YhfX-like_C"/>
    <property type="match status" value="1"/>
</dbReference>
<accession>A0A1H7ZB35</accession>
<proteinExistence type="predicted"/>
<feature type="domain" description="YhfX-like C-terminal" evidence="2">
    <location>
        <begin position="279"/>
        <end position="374"/>
    </location>
</feature>
<dbReference type="SUPFAM" id="SSF51419">
    <property type="entry name" value="PLP-binding barrel"/>
    <property type="match status" value="1"/>
</dbReference>
<evidence type="ECO:0000313" key="3">
    <source>
        <dbReference type="EMBL" id="SEM55441.1"/>
    </source>
</evidence>
<dbReference type="EMBL" id="FOCG01000001">
    <property type="protein sequence ID" value="SEM55441.1"/>
    <property type="molecule type" value="Genomic_DNA"/>
</dbReference>